<evidence type="ECO:0000256" key="5">
    <source>
        <dbReference type="ARBA" id="ARBA00023027"/>
    </source>
</evidence>
<dbReference type="PANTHER" id="PTHR12684">
    <property type="entry name" value="PUTATIVE PHOSPHOTRANSFERASE"/>
    <property type="match status" value="1"/>
</dbReference>
<dbReference type="InterPro" id="IPR042081">
    <property type="entry name" value="RNA_2'-PTrans_C"/>
</dbReference>
<dbReference type="EC" id="2.7.1.160" evidence="3"/>
<dbReference type="Gene3D" id="3.20.170.30">
    <property type="match status" value="1"/>
</dbReference>
<dbReference type="InParanoid" id="A9URG5"/>
<dbReference type="GeneID" id="5888527"/>
<dbReference type="RefSeq" id="XP_001743526.1">
    <property type="nucleotide sequence ID" value="XM_001743474.1"/>
</dbReference>
<dbReference type="InterPro" id="IPR002745">
    <property type="entry name" value="Ptrans_KptA/Tpt1"/>
</dbReference>
<evidence type="ECO:0000256" key="2">
    <source>
        <dbReference type="ARBA" id="ARBA00009836"/>
    </source>
</evidence>
<comment type="function">
    <text evidence="1">Catalyzes the last step of tRNA splicing, the transfer of the splice junction 2'-phosphate from ligated tRNA to NAD to produce ADP-ribose 1''-2'' cyclic phosphate.</text>
</comment>
<evidence type="ECO:0000256" key="4">
    <source>
        <dbReference type="ARBA" id="ARBA00022679"/>
    </source>
</evidence>
<protein>
    <recommendedName>
        <fullName evidence="3">2'-phosphotransferase</fullName>
        <ecNumber evidence="3">2.7.1.160</ecNumber>
    </recommendedName>
</protein>
<comment type="similarity">
    <text evidence="2">Belongs to the KptA/TPT1 family.</text>
</comment>
<dbReference type="InterPro" id="IPR042080">
    <property type="entry name" value="RNA_2'-PTrans_N"/>
</dbReference>
<dbReference type="eggNOG" id="KOG2278">
    <property type="taxonomic scope" value="Eukaryota"/>
</dbReference>
<dbReference type="OMA" id="RHGASQM"/>
<dbReference type="AlphaFoldDB" id="A9URG5"/>
<proteinExistence type="inferred from homology"/>
<keyword evidence="8" id="KW-1185">Reference proteome</keyword>
<gene>
    <name evidence="7" type="ORF">MONBRDRAFT_23195</name>
</gene>
<evidence type="ECO:0000313" key="8">
    <source>
        <dbReference type="Proteomes" id="UP000001357"/>
    </source>
</evidence>
<dbReference type="Proteomes" id="UP000001357">
    <property type="component" value="Unassembled WGS sequence"/>
</dbReference>
<dbReference type="FunCoup" id="A9URG5">
    <property type="interactions" value="115"/>
</dbReference>
<evidence type="ECO:0000313" key="7">
    <source>
        <dbReference type="EMBL" id="EDQ92240.1"/>
    </source>
</evidence>
<evidence type="ECO:0000256" key="3">
    <source>
        <dbReference type="ARBA" id="ARBA00012007"/>
    </source>
</evidence>
<dbReference type="Pfam" id="PF01885">
    <property type="entry name" value="PTS_2-RNA"/>
    <property type="match status" value="1"/>
</dbReference>
<name>A9URG5_MONBE</name>
<keyword evidence="4" id="KW-0808">Transferase</keyword>
<dbReference type="STRING" id="81824.A9URG5"/>
<dbReference type="Gene3D" id="1.10.10.970">
    <property type="entry name" value="RNA 2'-phosphotransferase, Tpt1/KptA family, N-terminal domain"/>
    <property type="match status" value="1"/>
</dbReference>
<evidence type="ECO:0000256" key="1">
    <source>
        <dbReference type="ARBA" id="ARBA00003343"/>
    </source>
</evidence>
<reference evidence="7 8" key="1">
    <citation type="journal article" date="2008" name="Nature">
        <title>The genome of the choanoflagellate Monosiga brevicollis and the origin of metazoans.</title>
        <authorList>
            <consortium name="JGI Sequencing"/>
            <person name="King N."/>
            <person name="Westbrook M.J."/>
            <person name="Young S.L."/>
            <person name="Kuo A."/>
            <person name="Abedin M."/>
            <person name="Chapman J."/>
            <person name="Fairclough S."/>
            <person name="Hellsten U."/>
            <person name="Isogai Y."/>
            <person name="Letunic I."/>
            <person name="Marr M."/>
            <person name="Pincus D."/>
            <person name="Putnam N."/>
            <person name="Rokas A."/>
            <person name="Wright K.J."/>
            <person name="Zuzow R."/>
            <person name="Dirks W."/>
            <person name="Good M."/>
            <person name="Goodstein D."/>
            <person name="Lemons D."/>
            <person name="Li W."/>
            <person name="Lyons J.B."/>
            <person name="Morris A."/>
            <person name="Nichols S."/>
            <person name="Richter D.J."/>
            <person name="Salamov A."/>
            <person name="Bork P."/>
            <person name="Lim W.A."/>
            <person name="Manning G."/>
            <person name="Miller W.T."/>
            <person name="McGinnis W."/>
            <person name="Shapiro H."/>
            <person name="Tjian R."/>
            <person name="Grigoriev I.V."/>
            <person name="Rokhsar D."/>
        </authorList>
    </citation>
    <scope>NUCLEOTIDE SEQUENCE [LARGE SCALE GENOMIC DNA]</scope>
    <source>
        <strain evidence="8">MX1 / ATCC 50154</strain>
    </source>
</reference>
<dbReference type="GO" id="GO:0000215">
    <property type="term" value="F:tRNA 2'-phosphotransferase activity"/>
    <property type="evidence" value="ECO:0000318"/>
    <property type="project" value="GO_Central"/>
</dbReference>
<accession>A9URG5</accession>
<dbReference type="KEGG" id="mbr:MONBRDRAFT_23195"/>
<evidence type="ECO:0000256" key="6">
    <source>
        <dbReference type="ARBA" id="ARBA00047949"/>
    </source>
</evidence>
<dbReference type="EMBL" id="CH991544">
    <property type="protein sequence ID" value="EDQ92240.1"/>
    <property type="molecule type" value="Genomic_DNA"/>
</dbReference>
<comment type="catalytic activity">
    <reaction evidence="6">
        <text>2'-phospho-[ligated tRNA] + NAD(+) = mature tRNA + ADP-alpha-D-ribose 1'',2''-cyclic phosphate + nicotinamide</text>
        <dbReference type="Rhea" id="RHEA:23324"/>
        <dbReference type="Rhea" id="RHEA-COMP:11106"/>
        <dbReference type="Rhea" id="RHEA-COMP:11107"/>
        <dbReference type="ChEBI" id="CHEBI:17154"/>
        <dbReference type="ChEBI" id="CHEBI:57540"/>
        <dbReference type="ChEBI" id="CHEBI:76596"/>
        <dbReference type="ChEBI" id="CHEBI:82883"/>
        <dbReference type="ChEBI" id="CHEBI:85027"/>
        <dbReference type="EC" id="2.7.1.160"/>
    </reaction>
</comment>
<keyword evidence="5" id="KW-0520">NAD</keyword>
<organism evidence="7 8">
    <name type="scientific">Monosiga brevicollis</name>
    <name type="common">Choanoflagellate</name>
    <dbReference type="NCBI Taxonomy" id="81824"/>
    <lineage>
        <taxon>Eukaryota</taxon>
        <taxon>Choanoflagellata</taxon>
        <taxon>Craspedida</taxon>
        <taxon>Salpingoecidae</taxon>
        <taxon>Monosiga</taxon>
    </lineage>
</organism>
<dbReference type="PANTHER" id="PTHR12684:SF2">
    <property type="entry name" value="TRNA 2'-PHOSPHOTRANSFERASE 1"/>
    <property type="match status" value="1"/>
</dbReference>
<dbReference type="SUPFAM" id="SSF56399">
    <property type="entry name" value="ADP-ribosylation"/>
    <property type="match status" value="1"/>
</dbReference>
<dbReference type="GO" id="GO:0006388">
    <property type="term" value="P:tRNA splicing, via endonucleolytic cleavage and ligation"/>
    <property type="evidence" value="ECO:0000318"/>
    <property type="project" value="GO_Central"/>
</dbReference>
<sequence>MTYLLRHGAEKEGVPMSKDGFVHTADLRRHDKLRHLDDDTVREIVATDAKGRFELREGPLRVRATQGHSLNVQEDSLLDPVLSAADWPVVVHGTYHAAWAQIQREGLRTMGRQHIHFSTAEPGSREVISGMRTTCNVWIYLDLDQVLRDGIPVFISRNRVLLTAGQDGVLHPRYFKRVVRKPS</sequence>